<keyword evidence="2" id="KW-1185">Reference proteome</keyword>
<protein>
    <submittedName>
        <fullName evidence="1">Uncharacterized protein</fullName>
    </submittedName>
</protein>
<reference evidence="2" key="1">
    <citation type="journal article" date="2019" name="Int. J. Syst. Evol. Microbiol.">
        <title>The Global Catalogue of Microorganisms (GCM) 10K type strain sequencing project: providing services to taxonomists for standard genome sequencing and annotation.</title>
        <authorList>
            <consortium name="The Broad Institute Genomics Platform"/>
            <consortium name="The Broad Institute Genome Sequencing Center for Infectious Disease"/>
            <person name="Wu L."/>
            <person name="Ma J."/>
        </authorList>
    </citation>
    <scope>NUCLEOTIDE SEQUENCE [LARGE SCALE GENOMIC DNA]</scope>
    <source>
        <strain evidence="2">JCM 4395</strain>
    </source>
</reference>
<evidence type="ECO:0000313" key="2">
    <source>
        <dbReference type="Proteomes" id="UP001501777"/>
    </source>
</evidence>
<dbReference type="EMBL" id="BAAASG010000006">
    <property type="protein sequence ID" value="GAA2484134.1"/>
    <property type="molecule type" value="Genomic_DNA"/>
</dbReference>
<organism evidence="1 2">
    <name type="scientific">Streptomyces longisporus</name>
    <dbReference type="NCBI Taxonomy" id="1948"/>
    <lineage>
        <taxon>Bacteria</taxon>
        <taxon>Bacillati</taxon>
        <taxon>Actinomycetota</taxon>
        <taxon>Actinomycetes</taxon>
        <taxon>Kitasatosporales</taxon>
        <taxon>Streptomycetaceae</taxon>
        <taxon>Streptomyces</taxon>
    </lineage>
</organism>
<proteinExistence type="predicted"/>
<gene>
    <name evidence="1" type="ORF">GCM10010276_22230</name>
</gene>
<dbReference type="Proteomes" id="UP001501777">
    <property type="component" value="Unassembled WGS sequence"/>
</dbReference>
<comment type="caution">
    <text evidence="1">The sequence shown here is derived from an EMBL/GenBank/DDBJ whole genome shotgun (WGS) entry which is preliminary data.</text>
</comment>
<accession>A0ABP5YNA4</accession>
<evidence type="ECO:0000313" key="1">
    <source>
        <dbReference type="EMBL" id="GAA2484134.1"/>
    </source>
</evidence>
<name>A0ABP5YNA4_STRLO</name>
<sequence length="59" mass="5824">MCGTDDCFAVDLAVDTGHDEDARPASEVSQLARDAAQGEGRAARTAGGRCVSVGTAGGA</sequence>